<evidence type="ECO:0000256" key="4">
    <source>
        <dbReference type="ARBA" id="ARBA00023310"/>
    </source>
</evidence>
<evidence type="ECO:0000256" key="3">
    <source>
        <dbReference type="ARBA" id="ARBA00022777"/>
    </source>
</evidence>
<dbReference type="Pfam" id="PF03976">
    <property type="entry name" value="PPK2"/>
    <property type="match status" value="1"/>
</dbReference>
<dbReference type="EC" id="2.7.4.-" evidence="6"/>
<dbReference type="PANTHER" id="PTHR34383">
    <property type="entry name" value="POLYPHOSPHATE:AMP PHOSPHOTRANSFERASE-RELATED"/>
    <property type="match status" value="1"/>
</dbReference>
<accession>A0ABV2R0L5</accession>
<feature type="compositionally biased region" description="Basic and acidic residues" evidence="7">
    <location>
        <begin position="1"/>
        <end position="37"/>
    </location>
</feature>
<dbReference type="InterPro" id="IPR022486">
    <property type="entry name" value="PPK2_PA0141"/>
</dbReference>
<dbReference type="GO" id="GO:0008976">
    <property type="term" value="F:polyphosphate kinase activity"/>
    <property type="evidence" value="ECO:0007669"/>
    <property type="project" value="UniProtKB-EC"/>
</dbReference>
<feature type="region of interest" description="Disordered" evidence="7">
    <location>
        <begin position="1"/>
        <end position="87"/>
    </location>
</feature>
<keyword evidence="3 6" id="KW-0418">Kinase</keyword>
<organism evidence="9 10">
    <name type="scientific">Kaistia defluvii</name>
    <dbReference type="NCBI Taxonomy" id="410841"/>
    <lineage>
        <taxon>Bacteria</taxon>
        <taxon>Pseudomonadati</taxon>
        <taxon>Pseudomonadota</taxon>
        <taxon>Alphaproteobacteria</taxon>
        <taxon>Hyphomicrobiales</taxon>
        <taxon>Kaistiaceae</taxon>
        <taxon>Kaistia</taxon>
    </lineage>
</organism>
<proteinExistence type="inferred from homology"/>
<feature type="compositionally biased region" description="Basic and acidic residues" evidence="7">
    <location>
        <begin position="44"/>
        <end position="62"/>
    </location>
</feature>
<sequence>MANSDKKKSKSDNLKAEAGKSDEPKTGKDAGKSDEGKNGNGKNGDAKKNGKNGDKGKPEEGKAAAPLPKQLEPSVDSPPIETKLGSFDLDDPVLPAWVEEAAFRSGGYPYDKSMKSDKYEEELTALQIELVKLQHHVIEKGLKVVMLFEGRDAAGKGGAIFALRQYLNPRNARDVALPKPSDTERGQWYFQRYIEQLPTAGEIVTFDRSWYNRAGVETVMGFCTPDERKVFLSQAPLLEAGLIDAGTILFKFWLDIGQEMQLKRFHERRHNPLKIWKLSPMDYAALGKWKDYSKARDSMLESTHTDKSPWIIALANDKRRARLNIIRYVLSKIDYPGRDKNVVREPDPLILGAGPRFLKKG</sequence>
<dbReference type="PANTHER" id="PTHR34383:SF1">
    <property type="entry name" value="ADP-POLYPHOSPHATE PHOSPHOTRANSFERASE"/>
    <property type="match status" value="1"/>
</dbReference>
<gene>
    <name evidence="9" type="ORF">ABIE08_002745</name>
</gene>
<comment type="similarity">
    <text evidence="1 6">Belongs to the polyphosphate kinase 2 (PPK2) family. Class I subfamily.</text>
</comment>
<dbReference type="NCBIfam" id="TIGR03707">
    <property type="entry name" value="PPK2_P_aer"/>
    <property type="match status" value="1"/>
</dbReference>
<feature type="domain" description="Polyphosphate kinase-2-related" evidence="8">
    <location>
        <begin position="114"/>
        <end position="337"/>
    </location>
</feature>
<comment type="catalytic activity">
    <reaction evidence="5">
        <text>[phosphate](n) + ATP = [phosphate](n+1) + ADP</text>
        <dbReference type="Rhea" id="RHEA:19573"/>
        <dbReference type="Rhea" id="RHEA-COMP:9859"/>
        <dbReference type="Rhea" id="RHEA-COMP:14280"/>
        <dbReference type="ChEBI" id="CHEBI:16838"/>
        <dbReference type="ChEBI" id="CHEBI:30616"/>
        <dbReference type="ChEBI" id="CHEBI:456216"/>
    </reaction>
    <physiologicalReaction direction="right-to-left" evidence="5">
        <dbReference type="Rhea" id="RHEA:19575"/>
    </physiologicalReaction>
</comment>
<dbReference type="SUPFAM" id="SSF52540">
    <property type="entry name" value="P-loop containing nucleoside triphosphate hydrolases"/>
    <property type="match status" value="1"/>
</dbReference>
<dbReference type="Proteomes" id="UP001549321">
    <property type="component" value="Unassembled WGS sequence"/>
</dbReference>
<keyword evidence="2 6" id="KW-0808">Transferase</keyword>
<dbReference type="EMBL" id="JBEPSM010000002">
    <property type="protein sequence ID" value="MET4634799.1"/>
    <property type="molecule type" value="Genomic_DNA"/>
</dbReference>
<comment type="subunit">
    <text evidence="6">Homotetramer.</text>
</comment>
<evidence type="ECO:0000256" key="5">
    <source>
        <dbReference type="ARBA" id="ARBA00024500"/>
    </source>
</evidence>
<keyword evidence="4" id="KW-0066">ATP synthesis</keyword>
<reference evidence="9 10" key="1">
    <citation type="submission" date="2024-06" db="EMBL/GenBank/DDBJ databases">
        <title>Sorghum-associated microbial communities from plants grown in Nebraska, USA.</title>
        <authorList>
            <person name="Schachtman D."/>
        </authorList>
    </citation>
    <scope>NUCLEOTIDE SEQUENCE [LARGE SCALE GENOMIC DNA]</scope>
    <source>
        <strain evidence="9 10">3207</strain>
    </source>
</reference>
<evidence type="ECO:0000256" key="6">
    <source>
        <dbReference type="RuleBase" id="RU369062"/>
    </source>
</evidence>
<dbReference type="InterPro" id="IPR022488">
    <property type="entry name" value="PPK2-related"/>
</dbReference>
<evidence type="ECO:0000259" key="8">
    <source>
        <dbReference type="Pfam" id="PF03976"/>
    </source>
</evidence>
<dbReference type="InterPro" id="IPR027417">
    <property type="entry name" value="P-loop_NTPase"/>
</dbReference>
<comment type="function">
    <text evidence="6">Uses inorganic polyphosphate (polyP) as a donor to convert GDP to GTP or ADP to ATP.</text>
</comment>
<evidence type="ECO:0000313" key="9">
    <source>
        <dbReference type="EMBL" id="MET4634799.1"/>
    </source>
</evidence>
<evidence type="ECO:0000313" key="10">
    <source>
        <dbReference type="Proteomes" id="UP001549321"/>
    </source>
</evidence>
<evidence type="ECO:0000256" key="7">
    <source>
        <dbReference type="SAM" id="MobiDB-lite"/>
    </source>
</evidence>
<name>A0ABV2R0L5_9HYPH</name>
<comment type="caution">
    <text evidence="9">The sequence shown here is derived from an EMBL/GenBank/DDBJ whole genome shotgun (WGS) entry which is preliminary data.</text>
</comment>
<dbReference type="Gene3D" id="3.40.50.300">
    <property type="entry name" value="P-loop containing nucleotide triphosphate hydrolases"/>
    <property type="match status" value="1"/>
</dbReference>
<protein>
    <recommendedName>
        <fullName evidence="6">ADP/GDP-polyphosphate phosphotransferase</fullName>
        <ecNumber evidence="6">2.7.4.-</ecNumber>
    </recommendedName>
    <alternativeName>
        <fullName evidence="6">Polyphosphate kinase PPK2</fullName>
    </alternativeName>
</protein>
<evidence type="ECO:0000256" key="2">
    <source>
        <dbReference type="ARBA" id="ARBA00022679"/>
    </source>
</evidence>
<keyword evidence="10" id="KW-1185">Reference proteome</keyword>
<evidence type="ECO:0000256" key="1">
    <source>
        <dbReference type="ARBA" id="ARBA00009924"/>
    </source>
</evidence>